<dbReference type="RefSeq" id="WP_052037263.1">
    <property type="nucleotide sequence ID" value="NZ_JAEMUK010000005.1"/>
</dbReference>
<comment type="caution">
    <text evidence="7">The sequence shown here is derived from an EMBL/GenBank/DDBJ whole genome shotgun (WGS) entry which is preliminary data.</text>
</comment>
<evidence type="ECO:0000256" key="2">
    <source>
        <dbReference type="ARBA" id="ARBA00022519"/>
    </source>
</evidence>
<keyword evidence="4" id="KW-0472">Membrane</keyword>
<dbReference type="Gene3D" id="3.60.21.10">
    <property type="match status" value="1"/>
</dbReference>
<evidence type="ECO:0000313" key="7">
    <source>
        <dbReference type="EMBL" id="MBJ7542372.1"/>
    </source>
</evidence>
<feature type="domain" description="Calcineurin-like phosphoesterase" evidence="6">
    <location>
        <begin position="19"/>
        <end position="219"/>
    </location>
</feature>
<evidence type="ECO:0000313" key="8">
    <source>
        <dbReference type="Proteomes" id="UP000623250"/>
    </source>
</evidence>
<dbReference type="Pfam" id="PF00149">
    <property type="entry name" value="Metallophos"/>
    <property type="match status" value="1"/>
</dbReference>
<proteinExistence type="predicted"/>
<dbReference type="GO" id="GO:0046872">
    <property type="term" value="F:metal ion binding"/>
    <property type="evidence" value="ECO:0007669"/>
    <property type="project" value="UniProtKB-KW"/>
</dbReference>
<dbReference type="InterPro" id="IPR004843">
    <property type="entry name" value="Calcineurin-like_PHP"/>
</dbReference>
<sequence length="275" mass="31491">MHGFFRNVPVIRFGKKRYRALFLSDLHLGTRAAKTHALVEFLRTHDAETIYLVGDIIDFWRLKRGVIWPGGNDEILQILLERMHSGTRIVYVPGNHDEALRAYCGMTFSGIEITRDCVHTTANGRKLFVLHGDEFDVVVRYAKWLRFLGDRSYEFVLWCDGPLNWARRKLGFGHWSLSVYVKTRVKAAAAFIDEFETALAAEAKRRGYDGVVCGHIHHPADRLIDGVRYLNCGDWTENCTAIAEHADGQIEILRWLHVDRESEPAAVREPMLKAA</sequence>
<evidence type="ECO:0000256" key="3">
    <source>
        <dbReference type="ARBA" id="ARBA00022723"/>
    </source>
</evidence>
<evidence type="ECO:0000256" key="1">
    <source>
        <dbReference type="ARBA" id="ARBA00022475"/>
    </source>
</evidence>
<organism evidence="7 8">
    <name type="scientific">Rhodomicrobium udaipurense</name>
    <dbReference type="NCBI Taxonomy" id="1202716"/>
    <lineage>
        <taxon>Bacteria</taxon>
        <taxon>Pseudomonadati</taxon>
        <taxon>Pseudomonadota</taxon>
        <taxon>Alphaproteobacteria</taxon>
        <taxon>Hyphomicrobiales</taxon>
        <taxon>Hyphomicrobiaceae</taxon>
        <taxon>Rhodomicrobium</taxon>
    </lineage>
</organism>
<keyword evidence="3" id="KW-0479">Metal-binding</keyword>
<dbReference type="AlphaFoldDB" id="A0A8I1G892"/>
<dbReference type="CDD" id="cd07398">
    <property type="entry name" value="MPP_YbbF-LpxH"/>
    <property type="match status" value="1"/>
</dbReference>
<dbReference type="PANTHER" id="PTHR34990">
    <property type="entry name" value="UDP-2,3-DIACYLGLUCOSAMINE HYDROLASE-RELATED"/>
    <property type="match status" value="1"/>
</dbReference>
<evidence type="ECO:0000259" key="6">
    <source>
        <dbReference type="Pfam" id="PF00149"/>
    </source>
</evidence>
<evidence type="ECO:0000256" key="5">
    <source>
        <dbReference type="ARBA" id="ARBA00023211"/>
    </source>
</evidence>
<keyword evidence="2" id="KW-0997">Cell inner membrane</keyword>
<reference evidence="7 8" key="1">
    <citation type="submission" date="2020-12" db="EMBL/GenBank/DDBJ databases">
        <title>Revised draft genomes of Rhodomicrobium vannielii ATCC 17100 and Rhodomicrobium udaipurense JA643.</title>
        <authorList>
            <person name="Conners E.M."/>
            <person name="Davenport E.J."/>
            <person name="Bose A."/>
        </authorList>
    </citation>
    <scope>NUCLEOTIDE SEQUENCE [LARGE SCALE GENOMIC DNA]</scope>
    <source>
        <strain evidence="7 8">JA643</strain>
    </source>
</reference>
<protein>
    <submittedName>
        <fullName evidence="7">UDP-2,3-diacylglucosamine diphosphatase</fullName>
    </submittedName>
</protein>
<dbReference type="EMBL" id="JAEMUK010000005">
    <property type="protein sequence ID" value="MBJ7542372.1"/>
    <property type="molecule type" value="Genomic_DNA"/>
</dbReference>
<dbReference type="InterPro" id="IPR043461">
    <property type="entry name" value="LpxH-like"/>
</dbReference>
<dbReference type="GO" id="GO:0008758">
    <property type="term" value="F:UDP-2,3-diacylglucosamine hydrolase activity"/>
    <property type="evidence" value="ECO:0007669"/>
    <property type="project" value="TreeGrafter"/>
</dbReference>
<keyword evidence="1" id="KW-1003">Cell membrane</keyword>
<gene>
    <name evidence="7" type="ORF">JDN41_02250</name>
</gene>
<accession>A0A8I1G892</accession>
<evidence type="ECO:0000256" key="4">
    <source>
        <dbReference type="ARBA" id="ARBA00023136"/>
    </source>
</evidence>
<dbReference type="GO" id="GO:0016020">
    <property type="term" value="C:membrane"/>
    <property type="evidence" value="ECO:0007669"/>
    <property type="project" value="GOC"/>
</dbReference>
<dbReference type="Proteomes" id="UP000623250">
    <property type="component" value="Unassembled WGS sequence"/>
</dbReference>
<name>A0A8I1G892_9HYPH</name>
<keyword evidence="5" id="KW-0464">Manganese</keyword>
<dbReference type="SUPFAM" id="SSF56300">
    <property type="entry name" value="Metallo-dependent phosphatases"/>
    <property type="match status" value="1"/>
</dbReference>
<dbReference type="InterPro" id="IPR029052">
    <property type="entry name" value="Metallo-depent_PP-like"/>
</dbReference>
<dbReference type="PANTHER" id="PTHR34990:SF2">
    <property type="entry name" value="BLL8164 PROTEIN"/>
    <property type="match status" value="1"/>
</dbReference>
<keyword evidence="8" id="KW-1185">Reference proteome</keyword>
<dbReference type="GO" id="GO:0009245">
    <property type="term" value="P:lipid A biosynthetic process"/>
    <property type="evidence" value="ECO:0007669"/>
    <property type="project" value="TreeGrafter"/>
</dbReference>